<proteinExistence type="predicted"/>
<dbReference type="AlphaFoldDB" id="A0A346AXJ7"/>
<dbReference type="InterPro" id="IPR005471">
    <property type="entry name" value="Tscrpt_reg_IclR_N"/>
</dbReference>
<keyword evidence="3" id="KW-1185">Reference proteome</keyword>
<accession>A0A346AXJ7</accession>
<dbReference type="Pfam" id="PF09339">
    <property type="entry name" value="HTH_IclR"/>
    <property type="match status" value="1"/>
</dbReference>
<evidence type="ECO:0000259" key="1">
    <source>
        <dbReference type="PROSITE" id="PS51077"/>
    </source>
</evidence>
<dbReference type="KEGG" id="meg:DKB62_02825"/>
<dbReference type="Gene3D" id="1.10.10.10">
    <property type="entry name" value="Winged helix-like DNA-binding domain superfamily/Winged helix DNA-binding domain"/>
    <property type="match status" value="1"/>
</dbReference>
<evidence type="ECO:0000313" key="3">
    <source>
        <dbReference type="Proteomes" id="UP000254337"/>
    </source>
</evidence>
<dbReference type="GO" id="GO:0003677">
    <property type="term" value="F:DNA binding"/>
    <property type="evidence" value="ECO:0007669"/>
    <property type="project" value="InterPro"/>
</dbReference>
<feature type="domain" description="HTH iclR-type" evidence="1">
    <location>
        <begin position="10"/>
        <end position="72"/>
    </location>
</feature>
<dbReference type="SUPFAM" id="SSF46785">
    <property type="entry name" value="Winged helix' DNA-binding domain"/>
    <property type="match status" value="1"/>
</dbReference>
<dbReference type="PROSITE" id="PS51077">
    <property type="entry name" value="HTH_ICLR"/>
    <property type="match status" value="1"/>
</dbReference>
<dbReference type="OrthoDB" id="1634354at2"/>
<name>A0A346AXJ7_9FIRM</name>
<gene>
    <name evidence="2" type="ORF">DKB62_02825</name>
</gene>
<organism evidence="2 3">
    <name type="scientific">Megasphaera stantonii</name>
    <dbReference type="NCBI Taxonomy" id="2144175"/>
    <lineage>
        <taxon>Bacteria</taxon>
        <taxon>Bacillati</taxon>
        <taxon>Bacillota</taxon>
        <taxon>Negativicutes</taxon>
        <taxon>Veillonellales</taxon>
        <taxon>Veillonellaceae</taxon>
        <taxon>Megasphaera</taxon>
    </lineage>
</organism>
<dbReference type="EMBL" id="CP029462">
    <property type="protein sequence ID" value="AXL20590.1"/>
    <property type="molecule type" value="Genomic_DNA"/>
</dbReference>
<sequence length="99" mass="11134">MNGEGTKTIVRSVARALDIVYFIANADQAPSFTAIQKETGIPKSSLSNLLKELVYREYIEYDSVHKGYRAGRTLIVLSATIINKKDINHLFSIQKKFTI</sequence>
<dbReference type="RefSeq" id="WP_095629413.1">
    <property type="nucleotide sequence ID" value="NZ_CALYAU010000002.1"/>
</dbReference>
<reference evidence="2 3" key="1">
    <citation type="submission" date="2018-05" db="EMBL/GenBank/DDBJ databases">
        <title>Complete genome sequence of Megasphaera sp. AJH120T, isolated from the ceca of a chicken.</title>
        <authorList>
            <person name="Maki J."/>
            <person name="Looft T."/>
        </authorList>
    </citation>
    <scope>NUCLEOTIDE SEQUENCE [LARGE SCALE GENOMIC DNA]</scope>
    <source>
        <strain evidence="2 3">AJH120</strain>
    </source>
</reference>
<dbReference type="InterPro" id="IPR036390">
    <property type="entry name" value="WH_DNA-bd_sf"/>
</dbReference>
<evidence type="ECO:0000313" key="2">
    <source>
        <dbReference type="EMBL" id="AXL20590.1"/>
    </source>
</evidence>
<dbReference type="GO" id="GO:0006355">
    <property type="term" value="P:regulation of DNA-templated transcription"/>
    <property type="evidence" value="ECO:0007669"/>
    <property type="project" value="InterPro"/>
</dbReference>
<protein>
    <recommendedName>
        <fullName evidence="1">HTH iclR-type domain-containing protein</fullName>
    </recommendedName>
</protein>
<dbReference type="Proteomes" id="UP000254337">
    <property type="component" value="Chromosome"/>
</dbReference>
<dbReference type="InterPro" id="IPR036388">
    <property type="entry name" value="WH-like_DNA-bd_sf"/>
</dbReference>